<dbReference type="PRINTS" id="PR00344">
    <property type="entry name" value="BCTRLSENSOR"/>
</dbReference>
<dbReference type="InterPro" id="IPR004358">
    <property type="entry name" value="Sig_transdc_His_kin-like_C"/>
</dbReference>
<dbReference type="Gene3D" id="3.30.565.10">
    <property type="entry name" value="Histidine kinase-like ATPase, C-terminal domain"/>
    <property type="match status" value="1"/>
</dbReference>
<evidence type="ECO:0000256" key="1">
    <source>
        <dbReference type="ARBA" id="ARBA00000085"/>
    </source>
</evidence>
<protein>
    <recommendedName>
        <fullName evidence="2">histidine kinase</fullName>
        <ecNumber evidence="2">2.7.13.3</ecNumber>
    </recommendedName>
</protein>
<gene>
    <name evidence="6" type="ORF">FEZ63_20485</name>
</gene>
<keyword evidence="7" id="KW-1185">Reference proteome</keyword>
<dbReference type="CDD" id="cd00082">
    <property type="entry name" value="HisKA"/>
    <property type="match status" value="1"/>
</dbReference>
<dbReference type="SMART" id="SM00388">
    <property type="entry name" value="HisKA"/>
    <property type="match status" value="1"/>
</dbReference>
<evidence type="ECO:0000256" key="4">
    <source>
        <dbReference type="SAM" id="MobiDB-lite"/>
    </source>
</evidence>
<feature type="domain" description="Histidine kinase" evidence="5">
    <location>
        <begin position="54"/>
        <end position="273"/>
    </location>
</feature>
<comment type="caution">
    <text evidence="6">The sequence shown here is derived from an EMBL/GenBank/DDBJ whole genome shotgun (WGS) entry which is preliminary data.</text>
</comment>
<dbReference type="Proteomes" id="UP000325684">
    <property type="component" value="Unassembled WGS sequence"/>
</dbReference>
<feature type="region of interest" description="Disordered" evidence="4">
    <location>
        <begin position="274"/>
        <end position="296"/>
    </location>
</feature>
<dbReference type="PROSITE" id="PS50109">
    <property type="entry name" value="HIS_KIN"/>
    <property type="match status" value="1"/>
</dbReference>
<dbReference type="InterPro" id="IPR036890">
    <property type="entry name" value="HATPase_C_sf"/>
</dbReference>
<evidence type="ECO:0000313" key="7">
    <source>
        <dbReference type="Proteomes" id="UP000325684"/>
    </source>
</evidence>
<dbReference type="RefSeq" id="WP_150947974.1">
    <property type="nucleotide sequence ID" value="NZ_VCMV01000050.1"/>
</dbReference>
<dbReference type="PANTHER" id="PTHR43065:SF49">
    <property type="entry name" value="HISTIDINE KINASE"/>
    <property type="match status" value="1"/>
</dbReference>
<evidence type="ECO:0000256" key="3">
    <source>
        <dbReference type="ARBA" id="ARBA00022553"/>
    </source>
</evidence>
<dbReference type="SUPFAM" id="SSF47384">
    <property type="entry name" value="Homodimeric domain of signal transducing histidine kinase"/>
    <property type="match status" value="1"/>
</dbReference>
<evidence type="ECO:0000313" key="6">
    <source>
        <dbReference type="EMBL" id="KAB0264989.1"/>
    </source>
</evidence>
<organism evidence="6 7">
    <name type="scientific">Microvirga brassicacearum</name>
    <dbReference type="NCBI Taxonomy" id="2580413"/>
    <lineage>
        <taxon>Bacteria</taxon>
        <taxon>Pseudomonadati</taxon>
        <taxon>Pseudomonadota</taxon>
        <taxon>Alphaproteobacteria</taxon>
        <taxon>Hyphomicrobiales</taxon>
        <taxon>Methylobacteriaceae</taxon>
        <taxon>Microvirga</taxon>
    </lineage>
</organism>
<accession>A0A5N3P5J8</accession>
<dbReference type="EC" id="2.7.13.3" evidence="2"/>
<feature type="compositionally biased region" description="Basic and acidic residues" evidence="4">
    <location>
        <begin position="1"/>
        <end position="10"/>
    </location>
</feature>
<dbReference type="Pfam" id="PF02518">
    <property type="entry name" value="HATPase_c"/>
    <property type="match status" value="1"/>
</dbReference>
<dbReference type="InterPro" id="IPR003594">
    <property type="entry name" value="HATPase_dom"/>
</dbReference>
<reference evidence="6 7" key="1">
    <citation type="journal article" date="2019" name="Microorganisms">
        <title>Genome Insights into the Novel Species Microvirga brassicacearum, a Rapeseed Endophyte with Biotechnological Potential.</title>
        <authorList>
            <person name="Jimenez-Gomez A."/>
            <person name="Saati-Santamaria Z."/>
            <person name="Igual J.M."/>
            <person name="Rivas R."/>
            <person name="Mateos P.F."/>
            <person name="Garcia-Fraile P."/>
        </authorList>
    </citation>
    <scope>NUCLEOTIDE SEQUENCE [LARGE SCALE GENOMIC DNA]</scope>
    <source>
        <strain evidence="6 7">CDVBN77</strain>
    </source>
</reference>
<dbReference type="InterPro" id="IPR036097">
    <property type="entry name" value="HisK_dim/P_sf"/>
</dbReference>
<dbReference type="InterPro" id="IPR005467">
    <property type="entry name" value="His_kinase_dom"/>
</dbReference>
<dbReference type="Pfam" id="PF00512">
    <property type="entry name" value="HisKA"/>
    <property type="match status" value="1"/>
</dbReference>
<keyword evidence="3" id="KW-0597">Phosphoprotein</keyword>
<proteinExistence type="predicted"/>
<feature type="region of interest" description="Disordered" evidence="4">
    <location>
        <begin position="1"/>
        <end position="42"/>
    </location>
</feature>
<dbReference type="InterPro" id="IPR003661">
    <property type="entry name" value="HisK_dim/P_dom"/>
</dbReference>
<sequence>MSRNSLHEEDLVPSSGEQQQEGHPQGVSLESEIASERRSRATQSLTALGEMTGGIAHDFRNLLAVIESALRLAEGRADEPERVRAYLGEARKEISRGSTLISQLLAFAQHQKLVAEAGNVNEFLSVFEPFLKHGVGPGIRIKFDLAPNLPICLVDPALFDAAVLNVVTNARDAMPSGGEVQIITERWVQSTATPDPPGPGVYVRIRVKDHGHGMRPEVLRTVFDPFFTTKGEKGTGIGLPQVHAFTRMVGGHVTIASEPGIGTVVDLLFPSVEPEDAVDRQRSRSPLEGQPGHRGR</sequence>
<dbReference type="Gene3D" id="1.10.287.130">
    <property type="match status" value="1"/>
</dbReference>
<dbReference type="SMART" id="SM00387">
    <property type="entry name" value="HATPase_c"/>
    <property type="match status" value="1"/>
</dbReference>
<dbReference type="GO" id="GO:0000155">
    <property type="term" value="F:phosphorelay sensor kinase activity"/>
    <property type="evidence" value="ECO:0007669"/>
    <property type="project" value="InterPro"/>
</dbReference>
<keyword evidence="6" id="KW-0418">Kinase</keyword>
<comment type="catalytic activity">
    <reaction evidence="1">
        <text>ATP + protein L-histidine = ADP + protein N-phospho-L-histidine.</text>
        <dbReference type="EC" id="2.7.13.3"/>
    </reaction>
</comment>
<keyword evidence="6" id="KW-0808">Transferase</keyword>
<dbReference type="AlphaFoldDB" id="A0A5N3P5J8"/>
<dbReference type="OrthoDB" id="9796100at2"/>
<name>A0A5N3P5J8_9HYPH</name>
<dbReference type="PANTHER" id="PTHR43065">
    <property type="entry name" value="SENSOR HISTIDINE KINASE"/>
    <property type="match status" value="1"/>
</dbReference>
<dbReference type="SUPFAM" id="SSF55874">
    <property type="entry name" value="ATPase domain of HSP90 chaperone/DNA topoisomerase II/histidine kinase"/>
    <property type="match status" value="1"/>
</dbReference>
<evidence type="ECO:0000259" key="5">
    <source>
        <dbReference type="PROSITE" id="PS50109"/>
    </source>
</evidence>
<dbReference type="EMBL" id="VCMV01000050">
    <property type="protein sequence ID" value="KAB0264989.1"/>
    <property type="molecule type" value="Genomic_DNA"/>
</dbReference>
<evidence type="ECO:0000256" key="2">
    <source>
        <dbReference type="ARBA" id="ARBA00012438"/>
    </source>
</evidence>